<evidence type="ECO:0000313" key="1">
    <source>
        <dbReference type="EMBL" id="KAI7962827.1"/>
    </source>
</evidence>
<proteinExistence type="predicted"/>
<reference evidence="2" key="2">
    <citation type="journal article" date="2018" name="Mol. Plant Microbe Interact.">
        <title>Genome sequence resources for the wheat stripe rust pathogen (Puccinia striiformis f. sp. tritici) and the barley stripe rust pathogen (Puccinia striiformis f. sp. hordei).</title>
        <authorList>
            <person name="Xia C."/>
            <person name="Wang M."/>
            <person name="Yin C."/>
            <person name="Cornejo O.E."/>
            <person name="Hulbert S.H."/>
            <person name="Chen X."/>
        </authorList>
    </citation>
    <scope>NUCLEOTIDE SEQUENCE [LARGE SCALE GENOMIC DNA]</scope>
    <source>
        <strain evidence="2">93-210</strain>
    </source>
</reference>
<organism evidence="1 2">
    <name type="scientific">Puccinia striiformis f. sp. tritici</name>
    <dbReference type="NCBI Taxonomy" id="168172"/>
    <lineage>
        <taxon>Eukaryota</taxon>
        <taxon>Fungi</taxon>
        <taxon>Dikarya</taxon>
        <taxon>Basidiomycota</taxon>
        <taxon>Pucciniomycotina</taxon>
        <taxon>Pucciniomycetes</taxon>
        <taxon>Pucciniales</taxon>
        <taxon>Pucciniaceae</taxon>
        <taxon>Puccinia</taxon>
    </lineage>
</organism>
<dbReference type="Proteomes" id="UP001060170">
    <property type="component" value="Chromosome 1"/>
</dbReference>
<comment type="caution">
    <text evidence="1">The sequence shown here is derived from an EMBL/GenBank/DDBJ whole genome shotgun (WGS) entry which is preliminary data.</text>
</comment>
<keyword evidence="2" id="KW-1185">Reference proteome</keyword>
<evidence type="ECO:0000313" key="2">
    <source>
        <dbReference type="Proteomes" id="UP001060170"/>
    </source>
</evidence>
<reference evidence="2" key="1">
    <citation type="journal article" date="2018" name="BMC Genomics">
        <title>Genomic insights into host adaptation between the wheat stripe rust pathogen (Puccinia striiformis f. sp. tritici) and the barley stripe rust pathogen (Puccinia striiformis f. sp. hordei).</title>
        <authorList>
            <person name="Xia C."/>
            <person name="Wang M."/>
            <person name="Yin C."/>
            <person name="Cornejo O.E."/>
            <person name="Hulbert S.H."/>
            <person name="Chen X."/>
        </authorList>
    </citation>
    <scope>NUCLEOTIDE SEQUENCE [LARGE SCALE GENOMIC DNA]</scope>
    <source>
        <strain evidence="2">93-210</strain>
    </source>
</reference>
<reference evidence="1 2" key="3">
    <citation type="journal article" date="2022" name="Microbiol. Spectr.">
        <title>Folding features and dynamics of 3D genome architecture in plant fungal pathogens.</title>
        <authorList>
            <person name="Xia C."/>
        </authorList>
    </citation>
    <scope>NUCLEOTIDE SEQUENCE [LARGE SCALE GENOMIC DNA]</scope>
    <source>
        <strain evidence="1 2">93-210</strain>
    </source>
</reference>
<sequence length="114" mass="12697">MPSQTYTTLTINLPISPFQSGSLCTALKVNQSPPCQSESCRLQGCLNRNTYSQEKCSHLLINLYQCCSELYQLDRKQNPSTPASSDSNNPIIKDQILSSVCPLERVIKKKLESS</sequence>
<protein>
    <submittedName>
        <fullName evidence="1">Uncharacterized protein</fullName>
    </submittedName>
</protein>
<gene>
    <name evidence="1" type="ORF">MJO28_000921</name>
</gene>
<dbReference type="EMBL" id="CM045865">
    <property type="protein sequence ID" value="KAI7962827.1"/>
    <property type="molecule type" value="Genomic_DNA"/>
</dbReference>
<accession>A0ACC0EZC3</accession>
<name>A0ACC0EZC3_9BASI</name>